<organism evidence="3 4">
    <name type="scientific">Purpureocillium takamizusanense</name>
    <dbReference type="NCBI Taxonomy" id="2060973"/>
    <lineage>
        <taxon>Eukaryota</taxon>
        <taxon>Fungi</taxon>
        <taxon>Dikarya</taxon>
        <taxon>Ascomycota</taxon>
        <taxon>Pezizomycotina</taxon>
        <taxon>Sordariomycetes</taxon>
        <taxon>Hypocreomycetidae</taxon>
        <taxon>Hypocreales</taxon>
        <taxon>Ophiocordycipitaceae</taxon>
        <taxon>Purpureocillium</taxon>
    </lineage>
</organism>
<sequence length="510" mass="58198">MQPQYRNFAQQQVPQRSPHAQNQRRGGIGPMMSSGPHPSAPLSQAQMAQQQQAQAHANELAKRRSRKPTDKNMPDGVEDSIVDPDSVQRYKDLREIERVLDATTTRKRLDISEGVNRSHNKLKKTLRIWITNTVEDQVWQGNGLNVDAFDFTPNMEASYRVKIEGRLLDNNDETEEERFAPEPGSAVQDSTDQMDHDSDKKKRDSATANAVKHRFSHFFKTITVDFDRSRFRNGAEQTVEWKKPETGPKSHPSGASSPATDFDELVFKRNGDENTNITINLFRQELPERFLLSPELAEVVDMSEATQQEAVMALWEYIRFWGLQEDEEKRNFRCDELLKKVVGRGDVGYIPMLNEYVTQHLRTLPPISLPYTIRVDEEFHRDPQPTIYDVQVLVDDPLRGELQPLINNAKYATMLKDVSALDEQLAKLIQNISESKAKHSFFTALSDDPASFVRNWLSSQNRDLEIIMGEASRGTGEAIHGDEWRRSGTGSVWATPNARESVNVLLARQR</sequence>
<proteinExistence type="predicted"/>
<dbReference type="PROSITE" id="PS51925">
    <property type="entry name" value="SWIB_MDM2"/>
    <property type="match status" value="1"/>
</dbReference>
<dbReference type="SMART" id="SM00151">
    <property type="entry name" value="SWIB"/>
    <property type="match status" value="1"/>
</dbReference>
<feature type="compositionally biased region" description="Low complexity" evidence="1">
    <location>
        <begin position="44"/>
        <end position="57"/>
    </location>
</feature>
<dbReference type="GeneID" id="72067847"/>
<dbReference type="EC" id="2.7.11.1" evidence="3"/>
<dbReference type="SUPFAM" id="SSF47592">
    <property type="entry name" value="SWIB/MDM2 domain"/>
    <property type="match status" value="1"/>
</dbReference>
<feature type="region of interest" description="Disordered" evidence="1">
    <location>
        <begin position="1"/>
        <end position="84"/>
    </location>
</feature>
<name>A0A9Q8QIA7_9HYPO</name>
<dbReference type="RefSeq" id="XP_047843218.1">
    <property type="nucleotide sequence ID" value="XM_047987234.1"/>
</dbReference>
<dbReference type="PANTHER" id="PTHR13844">
    <property type="entry name" value="SWI/SNF-RELATED MATRIX-ASSOCIATED ACTIN-DEPENDENT REGULATOR OF CHROMATIN SUBFAMILY D"/>
    <property type="match status" value="1"/>
</dbReference>
<feature type="compositionally biased region" description="Polar residues" evidence="1">
    <location>
        <begin position="1"/>
        <end position="24"/>
    </location>
</feature>
<dbReference type="GO" id="GO:0004674">
    <property type="term" value="F:protein serine/threonine kinase activity"/>
    <property type="evidence" value="ECO:0007669"/>
    <property type="project" value="UniProtKB-KW"/>
</dbReference>
<keyword evidence="3" id="KW-0723">Serine/threonine-protein kinase</keyword>
<keyword evidence="3" id="KW-0418">Kinase</keyword>
<feature type="region of interest" description="Disordered" evidence="1">
    <location>
        <begin position="237"/>
        <end position="261"/>
    </location>
</feature>
<feature type="compositionally biased region" description="Basic and acidic residues" evidence="1">
    <location>
        <begin position="193"/>
        <end position="205"/>
    </location>
</feature>
<dbReference type="Pfam" id="PF02201">
    <property type="entry name" value="SWIB"/>
    <property type="match status" value="1"/>
</dbReference>
<gene>
    <name evidence="3" type="primary">ssr3</name>
    <name evidence="3" type="ORF">JDV02_005898</name>
</gene>
<reference evidence="3" key="1">
    <citation type="submission" date="2021-11" db="EMBL/GenBank/DDBJ databases">
        <title>Purpureocillium_takamizusanense_genome.</title>
        <authorList>
            <person name="Nguyen N.-H."/>
        </authorList>
    </citation>
    <scope>NUCLEOTIDE SEQUENCE</scope>
    <source>
        <strain evidence="3">PT3</strain>
    </source>
</reference>
<keyword evidence="3" id="KW-0808">Transferase</keyword>
<dbReference type="CDD" id="cd10568">
    <property type="entry name" value="SWIB_like"/>
    <property type="match status" value="1"/>
</dbReference>
<dbReference type="InterPro" id="IPR003121">
    <property type="entry name" value="SWIB_MDM2_domain"/>
</dbReference>
<protein>
    <submittedName>
        <fullName evidence="3">Non-specific serine/threonine protein kinase</fullName>
        <ecNumber evidence="3">2.7.11.1</ecNumber>
    </submittedName>
</protein>
<keyword evidence="4" id="KW-1185">Reference proteome</keyword>
<dbReference type="EMBL" id="CP086358">
    <property type="protein sequence ID" value="UNI19737.1"/>
    <property type="molecule type" value="Genomic_DNA"/>
</dbReference>
<evidence type="ECO:0000313" key="4">
    <source>
        <dbReference type="Proteomes" id="UP000829364"/>
    </source>
</evidence>
<evidence type="ECO:0000259" key="2">
    <source>
        <dbReference type="PROSITE" id="PS51925"/>
    </source>
</evidence>
<accession>A0A9Q8QIA7</accession>
<dbReference type="Gene3D" id="1.10.245.10">
    <property type="entry name" value="SWIB/MDM2 domain"/>
    <property type="match status" value="1"/>
</dbReference>
<feature type="compositionally biased region" description="Basic and acidic residues" evidence="1">
    <location>
        <begin position="59"/>
        <end position="73"/>
    </location>
</feature>
<dbReference type="AlphaFoldDB" id="A0A9Q8QIA7"/>
<evidence type="ECO:0000313" key="3">
    <source>
        <dbReference type="EMBL" id="UNI19737.1"/>
    </source>
</evidence>
<dbReference type="OrthoDB" id="10263741at2759"/>
<evidence type="ECO:0000256" key="1">
    <source>
        <dbReference type="SAM" id="MobiDB-lite"/>
    </source>
</evidence>
<dbReference type="InterPro" id="IPR019835">
    <property type="entry name" value="SWIB_domain"/>
</dbReference>
<dbReference type="InterPro" id="IPR036885">
    <property type="entry name" value="SWIB_MDM2_dom_sf"/>
</dbReference>
<dbReference type="KEGG" id="ptkz:JDV02_005898"/>
<feature type="region of interest" description="Disordered" evidence="1">
    <location>
        <begin position="168"/>
        <end position="208"/>
    </location>
</feature>
<feature type="domain" description="DM2" evidence="2">
    <location>
        <begin position="285"/>
        <end position="363"/>
    </location>
</feature>
<feature type="compositionally biased region" description="Basic and acidic residues" evidence="1">
    <location>
        <begin position="239"/>
        <end position="248"/>
    </location>
</feature>
<dbReference type="Proteomes" id="UP000829364">
    <property type="component" value="Chromosome 5"/>
</dbReference>